<evidence type="ECO:0000256" key="8">
    <source>
        <dbReference type="SAM" id="MobiDB-lite"/>
    </source>
</evidence>
<keyword evidence="2 7" id="KW-0813">Transport</keyword>
<evidence type="ECO:0000256" key="4">
    <source>
        <dbReference type="ARBA" id="ARBA00022692"/>
    </source>
</evidence>
<evidence type="ECO:0000256" key="7">
    <source>
        <dbReference type="RuleBase" id="RU363032"/>
    </source>
</evidence>
<dbReference type="PROSITE" id="PS50928">
    <property type="entry name" value="ABC_TM1"/>
    <property type="match status" value="1"/>
</dbReference>
<feature type="transmembrane region" description="Helical" evidence="7">
    <location>
        <begin position="93"/>
        <end position="114"/>
    </location>
</feature>
<dbReference type="Gene3D" id="1.10.3720.10">
    <property type="entry name" value="MetI-like"/>
    <property type="match status" value="1"/>
</dbReference>
<comment type="similarity">
    <text evidence="7">Belongs to the binding-protein-dependent transport system permease family.</text>
</comment>
<feature type="compositionally biased region" description="Polar residues" evidence="8">
    <location>
        <begin position="1"/>
        <end position="10"/>
    </location>
</feature>
<dbReference type="CDD" id="cd06261">
    <property type="entry name" value="TM_PBP2"/>
    <property type="match status" value="1"/>
</dbReference>
<feature type="transmembrane region" description="Helical" evidence="7">
    <location>
        <begin position="246"/>
        <end position="266"/>
    </location>
</feature>
<gene>
    <name evidence="10" type="ORF">V1633_36745</name>
</gene>
<dbReference type="PRINTS" id="PR01035">
    <property type="entry name" value="TCRTETA"/>
</dbReference>
<dbReference type="PANTHER" id="PTHR30151">
    <property type="entry name" value="ALKANE SULFONATE ABC TRANSPORTER-RELATED, MEMBRANE SUBUNIT"/>
    <property type="match status" value="1"/>
</dbReference>
<reference evidence="10 11" key="1">
    <citation type="submission" date="2024-01" db="EMBL/GenBank/DDBJ databases">
        <title>Genome insights into Plantactinospora sonchi sp. nov.</title>
        <authorList>
            <person name="Wang L."/>
        </authorList>
    </citation>
    <scope>NUCLEOTIDE SEQUENCE [LARGE SCALE GENOMIC DNA]</scope>
    <source>
        <strain evidence="10 11">NEAU-QY2</strain>
    </source>
</reference>
<feature type="transmembrane region" description="Helical" evidence="7">
    <location>
        <begin position="121"/>
        <end position="146"/>
    </location>
</feature>
<feature type="transmembrane region" description="Helical" evidence="7">
    <location>
        <begin position="152"/>
        <end position="175"/>
    </location>
</feature>
<evidence type="ECO:0000256" key="6">
    <source>
        <dbReference type="ARBA" id="ARBA00023136"/>
    </source>
</evidence>
<feature type="domain" description="ABC transmembrane type-1" evidence="9">
    <location>
        <begin position="86"/>
        <end position="270"/>
    </location>
</feature>
<evidence type="ECO:0000256" key="3">
    <source>
        <dbReference type="ARBA" id="ARBA00022475"/>
    </source>
</evidence>
<keyword evidence="4 7" id="KW-0812">Transmembrane</keyword>
<dbReference type="RefSeq" id="WP_331218802.1">
    <property type="nucleotide sequence ID" value="NZ_JAZGQK010000050.1"/>
</dbReference>
<accession>A0ABU7S5I2</accession>
<protein>
    <submittedName>
        <fullName evidence="10">ABC transporter permease</fullName>
    </submittedName>
</protein>
<dbReference type="Proteomes" id="UP001332243">
    <property type="component" value="Unassembled WGS sequence"/>
</dbReference>
<feature type="transmembrane region" description="Helical" evidence="7">
    <location>
        <begin position="196"/>
        <end position="226"/>
    </location>
</feature>
<evidence type="ECO:0000256" key="2">
    <source>
        <dbReference type="ARBA" id="ARBA00022448"/>
    </source>
</evidence>
<dbReference type="InterPro" id="IPR001958">
    <property type="entry name" value="Tet-R_TetA/multi-R_MdtG-like"/>
</dbReference>
<evidence type="ECO:0000256" key="5">
    <source>
        <dbReference type="ARBA" id="ARBA00022989"/>
    </source>
</evidence>
<evidence type="ECO:0000256" key="1">
    <source>
        <dbReference type="ARBA" id="ARBA00004651"/>
    </source>
</evidence>
<keyword evidence="6 7" id="KW-0472">Membrane</keyword>
<dbReference type="InterPro" id="IPR035906">
    <property type="entry name" value="MetI-like_sf"/>
</dbReference>
<dbReference type="InterPro" id="IPR000515">
    <property type="entry name" value="MetI-like"/>
</dbReference>
<evidence type="ECO:0000259" key="9">
    <source>
        <dbReference type="PROSITE" id="PS50928"/>
    </source>
</evidence>
<keyword evidence="5 7" id="KW-1133">Transmembrane helix</keyword>
<sequence length="284" mass="30935">MTTSAPTAGSTGLPRSGELPTSKPRRSWARAVRRWIPSLVLLALILVAWQFVPGLTKTEEFIFPPLSAVLDRLTTPETLQLYFSNAWVTTYEALIGLGIGLVLGVLTGFLLGTFPAARRAVYPFLVALQALPKVAVAPLFVVWFGFDLTPKVLVVVLLAFFPVLVNTMSGVMSIDQDKVDLFRSNVASRWQMWRHLLFPWSLPGIFAGLEVAAVLALLGAIVGEFVSAREGLGVVLQQQQNTYDTAGVFAVLIILSVIGLLMNLAIRLVRRTALSWSTSEGAEL</sequence>
<comment type="caution">
    <text evidence="10">The sequence shown here is derived from an EMBL/GenBank/DDBJ whole genome shotgun (WGS) entry which is preliminary data.</text>
</comment>
<feature type="region of interest" description="Disordered" evidence="8">
    <location>
        <begin position="1"/>
        <end position="23"/>
    </location>
</feature>
<comment type="subcellular location">
    <subcellularLocation>
        <location evidence="1 7">Cell membrane</location>
        <topology evidence="1 7">Multi-pass membrane protein</topology>
    </subcellularLocation>
</comment>
<evidence type="ECO:0000313" key="11">
    <source>
        <dbReference type="Proteomes" id="UP001332243"/>
    </source>
</evidence>
<proteinExistence type="inferred from homology"/>
<dbReference type="Pfam" id="PF00528">
    <property type="entry name" value="BPD_transp_1"/>
    <property type="match status" value="1"/>
</dbReference>
<organism evidence="10 11">
    <name type="scientific">Plantactinospora sonchi</name>
    <dbReference type="NCBI Taxonomy" id="1544735"/>
    <lineage>
        <taxon>Bacteria</taxon>
        <taxon>Bacillati</taxon>
        <taxon>Actinomycetota</taxon>
        <taxon>Actinomycetes</taxon>
        <taxon>Micromonosporales</taxon>
        <taxon>Micromonosporaceae</taxon>
        <taxon>Plantactinospora</taxon>
    </lineage>
</organism>
<dbReference type="EMBL" id="JAZGQK010000050">
    <property type="protein sequence ID" value="MEE6264011.1"/>
    <property type="molecule type" value="Genomic_DNA"/>
</dbReference>
<feature type="transmembrane region" description="Helical" evidence="7">
    <location>
        <begin position="35"/>
        <end position="52"/>
    </location>
</feature>
<keyword evidence="3" id="KW-1003">Cell membrane</keyword>
<keyword evidence="11" id="KW-1185">Reference proteome</keyword>
<evidence type="ECO:0000313" key="10">
    <source>
        <dbReference type="EMBL" id="MEE6264011.1"/>
    </source>
</evidence>
<dbReference type="PANTHER" id="PTHR30151:SF20">
    <property type="entry name" value="ABC TRANSPORTER PERMEASE PROTEIN HI_0355-RELATED"/>
    <property type="match status" value="1"/>
</dbReference>
<dbReference type="SUPFAM" id="SSF161098">
    <property type="entry name" value="MetI-like"/>
    <property type="match status" value="1"/>
</dbReference>
<name>A0ABU7S5I2_9ACTN</name>